<keyword evidence="2" id="KW-1185">Reference proteome</keyword>
<dbReference type="AlphaFoldDB" id="A0A1R3GPZ7"/>
<organism evidence="1 2">
    <name type="scientific">Corchorus olitorius</name>
    <dbReference type="NCBI Taxonomy" id="93759"/>
    <lineage>
        <taxon>Eukaryota</taxon>
        <taxon>Viridiplantae</taxon>
        <taxon>Streptophyta</taxon>
        <taxon>Embryophyta</taxon>
        <taxon>Tracheophyta</taxon>
        <taxon>Spermatophyta</taxon>
        <taxon>Magnoliopsida</taxon>
        <taxon>eudicotyledons</taxon>
        <taxon>Gunneridae</taxon>
        <taxon>Pentapetalae</taxon>
        <taxon>rosids</taxon>
        <taxon>malvids</taxon>
        <taxon>Malvales</taxon>
        <taxon>Malvaceae</taxon>
        <taxon>Grewioideae</taxon>
        <taxon>Apeibeae</taxon>
        <taxon>Corchorus</taxon>
    </lineage>
</organism>
<dbReference type="EMBL" id="AWUE01021944">
    <property type="protein sequence ID" value="OMO60185.1"/>
    <property type="molecule type" value="Genomic_DNA"/>
</dbReference>
<sequence length="50" mass="5759">MKTKIHQETRANFLSPDLLSIPPKATPKHFEKLSPEMDLESSDLKIRPLE</sequence>
<accession>A0A1R3GPZ7</accession>
<reference evidence="2" key="1">
    <citation type="submission" date="2013-09" db="EMBL/GenBank/DDBJ databases">
        <title>Corchorus olitorius genome sequencing.</title>
        <authorList>
            <person name="Alam M."/>
            <person name="Haque M.S."/>
            <person name="Islam M.S."/>
            <person name="Emdad E.M."/>
            <person name="Islam M.M."/>
            <person name="Ahmed B."/>
            <person name="Halim A."/>
            <person name="Hossen Q.M.M."/>
            <person name="Hossain M.Z."/>
            <person name="Ahmed R."/>
            <person name="Khan M.M."/>
            <person name="Islam R."/>
            <person name="Rashid M.M."/>
            <person name="Khan S.A."/>
            <person name="Rahman M.S."/>
            <person name="Alam M."/>
            <person name="Yahiya A.S."/>
            <person name="Khan M.S."/>
            <person name="Azam M.S."/>
            <person name="Haque T."/>
            <person name="Lashkar M.Z.H."/>
            <person name="Akhand A.I."/>
            <person name="Morshed G."/>
            <person name="Roy S."/>
            <person name="Uddin K.S."/>
            <person name="Rabeya T."/>
            <person name="Hossain A.S."/>
            <person name="Chowdhury A."/>
            <person name="Snigdha A.R."/>
            <person name="Mortoza M.S."/>
            <person name="Matin S.A."/>
            <person name="Hoque S.M.E."/>
            <person name="Islam M.K."/>
            <person name="Roy D.K."/>
            <person name="Haider R."/>
            <person name="Moosa M.M."/>
            <person name="Elias S.M."/>
            <person name="Hasan A.M."/>
            <person name="Jahan S."/>
            <person name="Shafiuddin M."/>
            <person name="Mahmood N."/>
            <person name="Shommy N.S."/>
        </authorList>
    </citation>
    <scope>NUCLEOTIDE SEQUENCE [LARGE SCALE GENOMIC DNA]</scope>
    <source>
        <strain evidence="2">cv. O-4</strain>
    </source>
</reference>
<gene>
    <name evidence="1" type="ORF">COLO4_33912</name>
</gene>
<name>A0A1R3GPZ7_9ROSI</name>
<proteinExistence type="predicted"/>
<evidence type="ECO:0000313" key="1">
    <source>
        <dbReference type="EMBL" id="OMO60185.1"/>
    </source>
</evidence>
<dbReference type="Proteomes" id="UP000187203">
    <property type="component" value="Unassembled WGS sequence"/>
</dbReference>
<evidence type="ECO:0000313" key="2">
    <source>
        <dbReference type="Proteomes" id="UP000187203"/>
    </source>
</evidence>
<protein>
    <submittedName>
        <fullName evidence="1">Cytochrome P450 71A9-like protein</fullName>
    </submittedName>
</protein>
<comment type="caution">
    <text evidence="1">The sequence shown here is derived from an EMBL/GenBank/DDBJ whole genome shotgun (WGS) entry which is preliminary data.</text>
</comment>